<proteinExistence type="predicted"/>
<organism evidence="2 3">
    <name type="scientific">Rhipicephalus microplus</name>
    <name type="common">Cattle tick</name>
    <name type="synonym">Boophilus microplus</name>
    <dbReference type="NCBI Taxonomy" id="6941"/>
    <lineage>
        <taxon>Eukaryota</taxon>
        <taxon>Metazoa</taxon>
        <taxon>Ecdysozoa</taxon>
        <taxon>Arthropoda</taxon>
        <taxon>Chelicerata</taxon>
        <taxon>Arachnida</taxon>
        <taxon>Acari</taxon>
        <taxon>Parasitiformes</taxon>
        <taxon>Ixodida</taxon>
        <taxon>Ixodoidea</taxon>
        <taxon>Ixodidae</taxon>
        <taxon>Rhipicephalinae</taxon>
        <taxon>Rhipicephalus</taxon>
        <taxon>Boophilus</taxon>
    </lineage>
</organism>
<comment type="caution">
    <text evidence="2">The sequence shown here is derived from an EMBL/GenBank/DDBJ whole genome shotgun (WGS) entry which is preliminary data.</text>
</comment>
<keyword evidence="3" id="KW-1185">Reference proteome</keyword>
<dbReference type="Proteomes" id="UP000821866">
    <property type="component" value="Chromosome 9"/>
</dbReference>
<dbReference type="EMBL" id="JABSTU010000011">
    <property type="protein sequence ID" value="KAH8009436.1"/>
    <property type="molecule type" value="Genomic_DNA"/>
</dbReference>
<accession>A0A9J6D5R5</accession>
<dbReference type="AlphaFoldDB" id="A0A9J6D5R5"/>
<evidence type="ECO:0000256" key="1">
    <source>
        <dbReference type="SAM" id="MobiDB-lite"/>
    </source>
</evidence>
<protein>
    <submittedName>
        <fullName evidence="2">Uncharacterized protein</fullName>
    </submittedName>
</protein>
<reference evidence="2" key="2">
    <citation type="submission" date="2021-09" db="EMBL/GenBank/DDBJ databases">
        <authorList>
            <person name="Jia N."/>
            <person name="Wang J."/>
            <person name="Shi W."/>
            <person name="Du L."/>
            <person name="Sun Y."/>
            <person name="Zhan W."/>
            <person name="Jiang J."/>
            <person name="Wang Q."/>
            <person name="Zhang B."/>
            <person name="Ji P."/>
            <person name="Sakyi L.B."/>
            <person name="Cui X."/>
            <person name="Yuan T."/>
            <person name="Jiang B."/>
            <person name="Yang W."/>
            <person name="Lam T.T.-Y."/>
            <person name="Chang Q."/>
            <person name="Ding S."/>
            <person name="Wang X."/>
            <person name="Zhu J."/>
            <person name="Ruan X."/>
            <person name="Zhao L."/>
            <person name="Wei J."/>
            <person name="Que T."/>
            <person name="Du C."/>
            <person name="Cheng J."/>
            <person name="Dai P."/>
            <person name="Han X."/>
            <person name="Huang E."/>
            <person name="Gao Y."/>
            <person name="Liu J."/>
            <person name="Shao H."/>
            <person name="Ye R."/>
            <person name="Li L."/>
            <person name="Wei W."/>
            <person name="Wang X."/>
            <person name="Wang C."/>
            <person name="Huo Q."/>
            <person name="Li W."/>
            <person name="Guo W."/>
            <person name="Chen H."/>
            <person name="Chen S."/>
            <person name="Zhou L."/>
            <person name="Zhou L."/>
            <person name="Ni X."/>
            <person name="Tian J."/>
            <person name="Zhou Y."/>
            <person name="Sheng Y."/>
            <person name="Liu T."/>
            <person name="Pan Y."/>
            <person name="Xia L."/>
            <person name="Li J."/>
            <person name="Zhao F."/>
            <person name="Cao W."/>
        </authorList>
    </citation>
    <scope>NUCLEOTIDE SEQUENCE</scope>
    <source>
        <strain evidence="2">Rmic-2018</strain>
        <tissue evidence="2">Larvae</tissue>
    </source>
</reference>
<feature type="region of interest" description="Disordered" evidence="1">
    <location>
        <begin position="358"/>
        <end position="381"/>
    </location>
</feature>
<sequence>MPRKGQEWERRASHDLKLCRSSEPTPSYHSHQVPGPRARGEDGLIASAVVFRAYFLGRRIHFNVALLFTKLLWCRYFRVNLLYVFEPHISSKHSLPPNYLKHVCVVEFGRLRPAFPPYRRCQRRSSPPKLRGQEEGRHHKADWKRKGFHPHHSYGPGFVNAIHGFNSFGLISFAVLLGLVLGERCGDDDIIFDILEGFASALLRISQLLAWRDIPLASQILKRALADPAPKRIVWAPGHQGLRSNEAADAAAGALTHRAPHLGSYDSEANTPLLRFQEILTYYRDTHHLYPAPAKGMSKAEERTLRRLQTGFVNRFCEEFDVRFFTLLAVQPISALVKELPRESSSIAFEADRAQLPAATFAPRPSDRAVPGEPVTPGAFHSESQDAYYENNHGMENCSSELKQFPNADENEKMDATQSTLSSESSTGPRVHDTAAGSSTANTKLLDNGVQKNNAVCYRRQV</sequence>
<feature type="compositionally biased region" description="Polar residues" evidence="1">
    <location>
        <begin position="416"/>
        <end position="428"/>
    </location>
</feature>
<feature type="region of interest" description="Disordered" evidence="1">
    <location>
        <begin position="410"/>
        <end position="447"/>
    </location>
</feature>
<name>A0A9J6D5R5_RHIMP</name>
<gene>
    <name evidence="2" type="ORF">HPB51_017421</name>
</gene>
<reference evidence="2" key="1">
    <citation type="journal article" date="2020" name="Cell">
        <title>Large-Scale Comparative Analyses of Tick Genomes Elucidate Their Genetic Diversity and Vector Capacities.</title>
        <authorList>
            <consortium name="Tick Genome and Microbiome Consortium (TIGMIC)"/>
            <person name="Jia N."/>
            <person name="Wang J."/>
            <person name="Shi W."/>
            <person name="Du L."/>
            <person name="Sun Y."/>
            <person name="Zhan W."/>
            <person name="Jiang J.F."/>
            <person name="Wang Q."/>
            <person name="Zhang B."/>
            <person name="Ji P."/>
            <person name="Bell-Sakyi L."/>
            <person name="Cui X.M."/>
            <person name="Yuan T.T."/>
            <person name="Jiang B.G."/>
            <person name="Yang W.F."/>
            <person name="Lam T.T."/>
            <person name="Chang Q.C."/>
            <person name="Ding S.J."/>
            <person name="Wang X.J."/>
            <person name="Zhu J.G."/>
            <person name="Ruan X.D."/>
            <person name="Zhao L."/>
            <person name="Wei J.T."/>
            <person name="Ye R.Z."/>
            <person name="Que T.C."/>
            <person name="Du C.H."/>
            <person name="Zhou Y.H."/>
            <person name="Cheng J.X."/>
            <person name="Dai P.F."/>
            <person name="Guo W.B."/>
            <person name="Han X.H."/>
            <person name="Huang E.J."/>
            <person name="Li L.F."/>
            <person name="Wei W."/>
            <person name="Gao Y.C."/>
            <person name="Liu J.Z."/>
            <person name="Shao H.Z."/>
            <person name="Wang X."/>
            <person name="Wang C.C."/>
            <person name="Yang T.C."/>
            <person name="Huo Q.B."/>
            <person name="Li W."/>
            <person name="Chen H.Y."/>
            <person name="Chen S.E."/>
            <person name="Zhou L.G."/>
            <person name="Ni X.B."/>
            <person name="Tian J.H."/>
            <person name="Sheng Y."/>
            <person name="Liu T."/>
            <person name="Pan Y.S."/>
            <person name="Xia L.Y."/>
            <person name="Li J."/>
            <person name="Zhao F."/>
            <person name="Cao W.C."/>
        </authorList>
    </citation>
    <scope>NUCLEOTIDE SEQUENCE</scope>
    <source>
        <strain evidence="2">Rmic-2018</strain>
    </source>
</reference>
<feature type="compositionally biased region" description="Polar residues" evidence="1">
    <location>
        <begin position="436"/>
        <end position="447"/>
    </location>
</feature>
<evidence type="ECO:0000313" key="2">
    <source>
        <dbReference type="EMBL" id="KAH8009436.1"/>
    </source>
</evidence>
<evidence type="ECO:0000313" key="3">
    <source>
        <dbReference type="Proteomes" id="UP000821866"/>
    </source>
</evidence>